<accession>A0ABS6ICJ8</accession>
<dbReference type="InterPro" id="IPR050007">
    <property type="entry name" value="OtnK"/>
</dbReference>
<evidence type="ECO:0000256" key="1">
    <source>
        <dbReference type="ARBA" id="ARBA00035898"/>
    </source>
</evidence>
<evidence type="ECO:0000256" key="6">
    <source>
        <dbReference type="ARBA" id="ARBA00041377"/>
    </source>
</evidence>
<evidence type="ECO:0000313" key="9">
    <source>
        <dbReference type="EMBL" id="MBU8868794.1"/>
    </source>
</evidence>
<evidence type="ECO:0000256" key="2">
    <source>
        <dbReference type="ARBA" id="ARBA00036346"/>
    </source>
</evidence>
<reference evidence="9 10" key="1">
    <citation type="submission" date="2021-06" db="EMBL/GenBank/DDBJ databases">
        <authorList>
            <person name="Jeong J.W."/>
        </authorList>
    </citation>
    <scope>NUCLEOTIDE SEQUENCE [LARGE SCALE GENOMIC DNA]</scope>
    <source>
        <strain evidence="9 10">MMS21-TAE1-1</strain>
    </source>
</reference>
<keyword evidence="10" id="KW-1185">Reference proteome</keyword>
<evidence type="ECO:0000256" key="3">
    <source>
        <dbReference type="ARBA" id="ARBA00037335"/>
    </source>
</evidence>
<proteinExistence type="predicted"/>
<evidence type="ECO:0000259" key="7">
    <source>
        <dbReference type="Pfam" id="PF07005"/>
    </source>
</evidence>
<protein>
    <recommendedName>
        <fullName evidence="5">3-oxo-tetronate kinase</fullName>
        <ecNumber evidence="4">2.7.1.217</ecNumber>
    </recommendedName>
    <alternativeName>
        <fullName evidence="6">3-dehydrotetronate 4-kinase</fullName>
    </alternativeName>
</protein>
<dbReference type="EMBL" id="JAHOPC010000018">
    <property type="protein sequence ID" value="MBU8868794.1"/>
    <property type="molecule type" value="Genomic_DNA"/>
</dbReference>
<gene>
    <name evidence="9" type="ORF">KSW38_21090</name>
</gene>
<comment type="catalytic activity">
    <reaction evidence="2">
        <text>3-dehydro-D-erythronate + ATP = 3-dehydro-4-O-phospho-D-erythronate + ADP + H(+)</text>
        <dbReference type="Rhea" id="RHEA:52556"/>
        <dbReference type="ChEBI" id="CHEBI:15378"/>
        <dbReference type="ChEBI" id="CHEBI:30616"/>
        <dbReference type="ChEBI" id="CHEBI:57958"/>
        <dbReference type="ChEBI" id="CHEBI:136593"/>
        <dbReference type="ChEBI" id="CHEBI:456216"/>
        <dbReference type="EC" id="2.7.1.217"/>
    </reaction>
</comment>
<dbReference type="RefSeq" id="WP_216926911.1">
    <property type="nucleotide sequence ID" value="NZ_JAHOPC010000018.1"/>
</dbReference>
<feature type="domain" description="Four-carbon acid sugar kinase nucleotide binding" evidence="8">
    <location>
        <begin position="264"/>
        <end position="420"/>
    </location>
</feature>
<comment type="caution">
    <text evidence="9">The sequence shown here is derived from an EMBL/GenBank/DDBJ whole genome shotgun (WGS) entry which is preliminary data.</text>
</comment>
<feature type="domain" description="Four-carbon acid sugar kinase N-terminal" evidence="7">
    <location>
        <begin position="13"/>
        <end position="240"/>
    </location>
</feature>
<comment type="function">
    <text evidence="3">Catalyzes the ATP-dependent phosphorylation of 3-oxo-tetronate to 3-oxo-tetronate 4-phosphate.</text>
</comment>
<dbReference type="GO" id="GO:0016301">
    <property type="term" value="F:kinase activity"/>
    <property type="evidence" value="ECO:0007669"/>
    <property type="project" value="UniProtKB-KW"/>
</dbReference>
<dbReference type="NCBIfam" id="NF043035">
    <property type="entry name" value="OxoTetrKin"/>
    <property type="match status" value="1"/>
</dbReference>
<dbReference type="InterPro" id="IPR031475">
    <property type="entry name" value="NBD_C"/>
</dbReference>
<keyword evidence="9" id="KW-0808">Transferase</keyword>
<keyword evidence="9" id="KW-0418">Kinase</keyword>
<name>A0ABS6ICJ8_9MICC</name>
<dbReference type="Pfam" id="PF07005">
    <property type="entry name" value="SBD_N"/>
    <property type="match status" value="1"/>
</dbReference>
<organism evidence="9 10">
    <name type="scientific">Paenarthrobacter aromaticivorans</name>
    <dbReference type="NCBI Taxonomy" id="2849150"/>
    <lineage>
        <taxon>Bacteria</taxon>
        <taxon>Bacillati</taxon>
        <taxon>Actinomycetota</taxon>
        <taxon>Actinomycetes</taxon>
        <taxon>Micrococcales</taxon>
        <taxon>Micrococcaceae</taxon>
        <taxon>Paenarthrobacter</taxon>
    </lineage>
</organism>
<dbReference type="EC" id="2.7.1.217" evidence="4"/>
<evidence type="ECO:0000259" key="8">
    <source>
        <dbReference type="Pfam" id="PF17042"/>
    </source>
</evidence>
<evidence type="ECO:0000256" key="4">
    <source>
        <dbReference type="ARBA" id="ARBA00039095"/>
    </source>
</evidence>
<comment type="catalytic activity">
    <reaction evidence="1">
        <text>3-dehydro-L-erythronate + ATP = 3-dehydro-4-O-phospho-L-erythronate + ADP + H(+)</text>
        <dbReference type="Rhea" id="RHEA:52552"/>
        <dbReference type="ChEBI" id="CHEBI:15378"/>
        <dbReference type="ChEBI" id="CHEBI:30616"/>
        <dbReference type="ChEBI" id="CHEBI:136592"/>
        <dbReference type="ChEBI" id="CHEBI:136670"/>
        <dbReference type="ChEBI" id="CHEBI:456216"/>
        <dbReference type="EC" id="2.7.1.217"/>
    </reaction>
</comment>
<dbReference type="Proteomes" id="UP000824166">
    <property type="component" value="Unassembled WGS sequence"/>
</dbReference>
<evidence type="ECO:0000313" key="10">
    <source>
        <dbReference type="Proteomes" id="UP000824166"/>
    </source>
</evidence>
<dbReference type="Pfam" id="PF17042">
    <property type="entry name" value="NBD_C"/>
    <property type="match status" value="1"/>
</dbReference>
<dbReference type="InterPro" id="IPR010737">
    <property type="entry name" value="4-carb_acid_sugar_kinase_N"/>
</dbReference>
<evidence type="ECO:0000256" key="5">
    <source>
        <dbReference type="ARBA" id="ARBA00039461"/>
    </source>
</evidence>
<sequence length="438" mass="45703">MPDTPTKANVTWLGVIADDYTGASDVAGTLVSAGMRVVQTFGIPDASMQLHDVDCIVISLKTRSVPAAEAVEQSLAAARALKSRGVQQLYFKYCSTFDSTPEGNIGPVADALREEFVPAGMITVVAPGTPALRRTVYNGVLFAGTDLLQESSMRHHPLTPMTDSNVPRLLQAQSSNPVGHIGYGAIEAGVSAVRSELDTLGSQGAGYAVVDTLNDRHLAVLGAALLDHPLVTGGSGLVGGLAATRRFRGQPDPAHAARPSGPAAVVAGSCSEMTNAQIRAFREVYPCFLVDPVAIAEGRDVVAEALMFAKENLPGGPILIHSSASPEEVLKAQTHLGKDRAAEITEGSLSAIAEGLVGLGCRQLIVAGGETSGAVVRRLGITTARVGKEVTPGVPWLKTETDTELSILLKSGNLGDPRLFLHAWDHGRMGPRPMTGMG</sequence>